<proteinExistence type="predicted"/>
<accession>A0A3B0RY08</accession>
<dbReference type="EMBL" id="UOEC01000131">
    <property type="protein sequence ID" value="VAV95951.1"/>
    <property type="molecule type" value="Genomic_DNA"/>
</dbReference>
<evidence type="ECO:0000256" key="2">
    <source>
        <dbReference type="SAM" id="Phobius"/>
    </source>
</evidence>
<keyword evidence="1" id="KW-0175">Coiled coil</keyword>
<protein>
    <submittedName>
        <fullName evidence="3">Uncharacterized protein</fullName>
    </submittedName>
</protein>
<gene>
    <name evidence="3" type="ORF">MNBD_ALPHA08-487</name>
</gene>
<feature type="transmembrane region" description="Helical" evidence="2">
    <location>
        <begin position="46"/>
        <end position="70"/>
    </location>
</feature>
<evidence type="ECO:0000256" key="1">
    <source>
        <dbReference type="SAM" id="Coils"/>
    </source>
</evidence>
<name>A0A3B0RY08_9ZZZZ</name>
<feature type="coiled-coil region" evidence="1">
    <location>
        <begin position="2"/>
        <end position="36"/>
    </location>
</feature>
<dbReference type="AlphaFoldDB" id="A0A3B0RY08"/>
<keyword evidence="2" id="KW-0472">Membrane</keyword>
<reference evidence="3" key="1">
    <citation type="submission" date="2018-06" db="EMBL/GenBank/DDBJ databases">
        <authorList>
            <person name="Zhirakovskaya E."/>
        </authorList>
    </citation>
    <scope>NUCLEOTIDE SEQUENCE</scope>
</reference>
<sequence>MTESLDRELGRLETKMANLEADMALLQRDVREIRDALVGYKGGWRVLTLIVATSAGLGALIAKVPMAAFFR</sequence>
<organism evidence="3">
    <name type="scientific">hydrothermal vent metagenome</name>
    <dbReference type="NCBI Taxonomy" id="652676"/>
    <lineage>
        <taxon>unclassified sequences</taxon>
        <taxon>metagenomes</taxon>
        <taxon>ecological metagenomes</taxon>
    </lineage>
</organism>
<evidence type="ECO:0000313" key="3">
    <source>
        <dbReference type="EMBL" id="VAV95951.1"/>
    </source>
</evidence>
<keyword evidence="2" id="KW-1133">Transmembrane helix</keyword>
<keyword evidence="2" id="KW-0812">Transmembrane</keyword>